<name>A0A920CE91_9BACL</name>
<gene>
    <name evidence="7" type="ORF">J41TS12_15620</name>
</gene>
<dbReference type="InterPro" id="IPR015424">
    <property type="entry name" value="PyrdxlP-dep_Trfase"/>
</dbReference>
<evidence type="ECO:0000313" key="7">
    <source>
        <dbReference type="EMBL" id="GIO36701.1"/>
    </source>
</evidence>
<dbReference type="CDD" id="cd00609">
    <property type="entry name" value="AAT_like"/>
    <property type="match status" value="1"/>
</dbReference>
<dbReference type="InterPro" id="IPR027619">
    <property type="entry name" value="C-S_lyase_PatB-like"/>
</dbReference>
<proteinExistence type="inferred from homology"/>
<keyword evidence="8" id="KW-1185">Reference proteome</keyword>
<comment type="caution">
    <text evidence="7">The sequence shown here is derived from an EMBL/GenBank/DDBJ whole genome shotgun (WGS) entry which is preliminary data.</text>
</comment>
<evidence type="ECO:0000256" key="2">
    <source>
        <dbReference type="ARBA" id="ARBA00012224"/>
    </source>
</evidence>
<evidence type="ECO:0000256" key="5">
    <source>
        <dbReference type="ARBA" id="ARBA00037974"/>
    </source>
</evidence>
<dbReference type="AlphaFoldDB" id="A0A920CE91"/>
<evidence type="ECO:0000259" key="6">
    <source>
        <dbReference type="Pfam" id="PF00155"/>
    </source>
</evidence>
<dbReference type="GO" id="GO:0030170">
    <property type="term" value="F:pyridoxal phosphate binding"/>
    <property type="evidence" value="ECO:0007669"/>
    <property type="project" value="InterPro"/>
</dbReference>
<dbReference type="RefSeq" id="WP_212939042.1">
    <property type="nucleotide sequence ID" value="NZ_BORR01000005.1"/>
</dbReference>
<dbReference type="Gene3D" id="3.90.1150.10">
    <property type="entry name" value="Aspartate Aminotransferase, domain 1"/>
    <property type="match status" value="1"/>
</dbReference>
<dbReference type="NCBIfam" id="TIGR04350">
    <property type="entry name" value="C_S_lyase_PatB"/>
    <property type="match status" value="1"/>
</dbReference>
<dbReference type="GO" id="GO:0047804">
    <property type="term" value="F:cysteine-S-conjugate beta-lyase activity"/>
    <property type="evidence" value="ECO:0007669"/>
    <property type="project" value="UniProtKB-EC"/>
</dbReference>
<dbReference type="InterPro" id="IPR004839">
    <property type="entry name" value="Aminotransferase_I/II_large"/>
</dbReference>
<keyword evidence="7" id="KW-0032">Aminotransferase</keyword>
<dbReference type="InterPro" id="IPR015422">
    <property type="entry name" value="PyrdxlP-dep_Trfase_small"/>
</dbReference>
<dbReference type="PANTHER" id="PTHR43525:SF1">
    <property type="entry name" value="PROTEIN MALY"/>
    <property type="match status" value="1"/>
</dbReference>
<evidence type="ECO:0000256" key="1">
    <source>
        <dbReference type="ARBA" id="ARBA00001933"/>
    </source>
</evidence>
<keyword evidence="7" id="KW-0808">Transferase</keyword>
<dbReference type="EC" id="4.4.1.13" evidence="2"/>
<organism evidence="7 8">
    <name type="scientific">Paenibacillus antibioticophila</name>
    <dbReference type="NCBI Taxonomy" id="1274374"/>
    <lineage>
        <taxon>Bacteria</taxon>
        <taxon>Bacillati</taxon>
        <taxon>Bacillota</taxon>
        <taxon>Bacilli</taxon>
        <taxon>Bacillales</taxon>
        <taxon>Paenibacillaceae</taxon>
        <taxon>Paenibacillus</taxon>
    </lineage>
</organism>
<evidence type="ECO:0000313" key="8">
    <source>
        <dbReference type="Proteomes" id="UP000681162"/>
    </source>
</evidence>
<dbReference type="EMBL" id="BORR01000005">
    <property type="protein sequence ID" value="GIO36701.1"/>
    <property type="molecule type" value="Genomic_DNA"/>
</dbReference>
<dbReference type="Gene3D" id="3.40.640.10">
    <property type="entry name" value="Type I PLP-dependent aspartate aminotransferase-like (Major domain)"/>
    <property type="match status" value="1"/>
</dbReference>
<feature type="domain" description="Aminotransferase class I/classII large" evidence="6">
    <location>
        <begin position="28"/>
        <end position="380"/>
    </location>
</feature>
<dbReference type="InterPro" id="IPR051798">
    <property type="entry name" value="Class-II_PLP-Dep_Aminotrans"/>
</dbReference>
<keyword evidence="3" id="KW-0663">Pyridoxal phosphate</keyword>
<dbReference type="InterPro" id="IPR015421">
    <property type="entry name" value="PyrdxlP-dep_Trfase_major"/>
</dbReference>
<dbReference type="GO" id="GO:0008483">
    <property type="term" value="F:transaminase activity"/>
    <property type="evidence" value="ECO:0007669"/>
    <property type="project" value="UniProtKB-KW"/>
</dbReference>
<dbReference type="Pfam" id="PF00155">
    <property type="entry name" value="Aminotran_1_2"/>
    <property type="match status" value="1"/>
</dbReference>
<evidence type="ECO:0000256" key="3">
    <source>
        <dbReference type="ARBA" id="ARBA00022898"/>
    </source>
</evidence>
<evidence type="ECO:0000256" key="4">
    <source>
        <dbReference type="ARBA" id="ARBA00023239"/>
    </source>
</evidence>
<dbReference type="SUPFAM" id="SSF53383">
    <property type="entry name" value="PLP-dependent transferases"/>
    <property type="match status" value="1"/>
</dbReference>
<accession>A0A920CE91</accession>
<sequence length="390" mass="43330">MNFNELPDRRGTLSYKWDQREKLFGGEDVLPLWVADMDFKCSPAIVEAVVARASQGIYGYTIKSKEYVDAITGWFQDRHHWTMEPSWLTDSPGVVPSLSIAVRTLTSPGDQVIVMSPVYNPFYDVIVKNERTIADSPLILKNGRYEMDFAALEKRMQDGAKLLLLCSPHNPGGRVWTKEELLELGDLCIKYDVQVVADEIHCDLVFDGNTHYPFASLSSALAERTVTCLAPSKTFNIPGLQTSFVAISNPDLKRLFDGEVSALSIGSVNFFGPTATIAAYTQGEPWLEAVLTYVKDNHDYAIQYLGEHVPGLTPVPSEGTYLLWVDCRSLGLAPAALKRLMYRDAKIAFNEGSIYGKTGEGFLRINLACPRDVLAEALTRFTQAIERIGS</sequence>
<protein>
    <recommendedName>
        <fullName evidence="2">cysteine-S-conjugate beta-lyase</fullName>
        <ecNumber evidence="2">4.4.1.13</ecNumber>
    </recommendedName>
</protein>
<keyword evidence="4" id="KW-0456">Lyase</keyword>
<comment type="similarity">
    <text evidence="5">Belongs to the class-II pyridoxal-phosphate-dependent aminotransferase family. MalY/PatB cystathionine beta-lyase subfamily.</text>
</comment>
<reference evidence="7 8" key="1">
    <citation type="submission" date="2021-03" db="EMBL/GenBank/DDBJ databases">
        <title>Antimicrobial resistance genes in bacteria isolated from Japanese honey, and their potential for conferring macrolide and lincosamide resistance in the American foulbrood pathogen Paenibacillus larvae.</title>
        <authorList>
            <person name="Okamoto M."/>
            <person name="Kumagai M."/>
            <person name="Kanamori H."/>
            <person name="Takamatsu D."/>
        </authorList>
    </citation>
    <scope>NUCLEOTIDE SEQUENCE [LARGE SCALE GENOMIC DNA]</scope>
    <source>
        <strain evidence="7 8">J41TS12</strain>
    </source>
</reference>
<dbReference type="PANTHER" id="PTHR43525">
    <property type="entry name" value="PROTEIN MALY"/>
    <property type="match status" value="1"/>
</dbReference>
<dbReference type="Proteomes" id="UP000681162">
    <property type="component" value="Unassembled WGS sequence"/>
</dbReference>
<comment type="cofactor">
    <cofactor evidence="1">
        <name>pyridoxal 5'-phosphate</name>
        <dbReference type="ChEBI" id="CHEBI:597326"/>
    </cofactor>
</comment>